<dbReference type="Gene3D" id="2.170.270.10">
    <property type="entry name" value="SET domain"/>
    <property type="match status" value="1"/>
</dbReference>
<comment type="caution">
    <text evidence="2">The sequence shown here is derived from an EMBL/GenBank/DDBJ whole genome shotgun (WGS) entry which is preliminary data.</text>
</comment>
<dbReference type="Pfam" id="PF00856">
    <property type="entry name" value="SET"/>
    <property type="match status" value="1"/>
</dbReference>
<name>A0A852T8M3_9BACI</name>
<dbReference type="InterPro" id="IPR053185">
    <property type="entry name" value="SET_domain_protein"/>
</dbReference>
<dbReference type="PROSITE" id="PS50280">
    <property type="entry name" value="SET"/>
    <property type="match status" value="1"/>
</dbReference>
<dbReference type="CDD" id="cd10540">
    <property type="entry name" value="SET_SpSet7-like"/>
    <property type="match status" value="1"/>
</dbReference>
<dbReference type="GO" id="GO:0062122">
    <property type="term" value="F:histone H3K37 methyltransferase activity"/>
    <property type="evidence" value="ECO:0007669"/>
    <property type="project" value="InterPro"/>
</dbReference>
<dbReference type="InterPro" id="IPR046341">
    <property type="entry name" value="SET_dom_sf"/>
</dbReference>
<dbReference type="Proteomes" id="UP000548423">
    <property type="component" value="Unassembled WGS sequence"/>
</dbReference>
<organism evidence="2 3">
    <name type="scientific">Neobacillus niacini</name>
    <dbReference type="NCBI Taxonomy" id="86668"/>
    <lineage>
        <taxon>Bacteria</taxon>
        <taxon>Bacillati</taxon>
        <taxon>Bacillota</taxon>
        <taxon>Bacilli</taxon>
        <taxon>Bacillales</taxon>
        <taxon>Bacillaceae</taxon>
        <taxon>Neobacillus</taxon>
    </lineage>
</organism>
<dbReference type="SMART" id="SM00317">
    <property type="entry name" value="SET"/>
    <property type="match status" value="1"/>
</dbReference>
<dbReference type="EMBL" id="JACCBX010000002">
    <property type="protein sequence ID" value="NYE04165.1"/>
    <property type="molecule type" value="Genomic_DNA"/>
</dbReference>
<dbReference type="InterPro" id="IPR009207">
    <property type="entry name" value="SET7_MeTrfase"/>
</dbReference>
<evidence type="ECO:0000259" key="1">
    <source>
        <dbReference type="PROSITE" id="PS50280"/>
    </source>
</evidence>
<accession>A0A852T8M3</accession>
<reference evidence="3" key="1">
    <citation type="submission" date="2020-07" db="EMBL/GenBank/DDBJ databases">
        <authorList>
            <person name="Partida-Martinez L."/>
            <person name="Huntemann M."/>
            <person name="Clum A."/>
            <person name="Wang J."/>
            <person name="Palaniappan K."/>
            <person name="Ritter S."/>
            <person name="Chen I.-M."/>
            <person name="Stamatis D."/>
            <person name="Reddy T."/>
            <person name="O'Malley R."/>
            <person name="Daum C."/>
            <person name="Shapiro N."/>
            <person name="Ivanova N."/>
            <person name="Kyrpides N."/>
            <person name="Woyke T."/>
        </authorList>
    </citation>
    <scope>NUCLEOTIDE SEQUENCE [LARGE SCALE GENOMIC DNA]</scope>
    <source>
        <strain evidence="3">AT2.8</strain>
    </source>
</reference>
<proteinExistence type="predicted"/>
<gene>
    <name evidence="2" type="ORF">F4694_000909</name>
</gene>
<reference evidence="3" key="2">
    <citation type="submission" date="2020-08" db="EMBL/GenBank/DDBJ databases">
        <title>The Agave Microbiome: Exploring the role of microbial communities in plant adaptations to desert environments.</title>
        <authorList>
            <person name="Partida-Martinez L.P."/>
        </authorList>
    </citation>
    <scope>NUCLEOTIDE SEQUENCE [LARGE SCALE GENOMIC DNA]</scope>
    <source>
        <strain evidence="3">AT2.8</strain>
    </source>
</reference>
<dbReference type="AlphaFoldDB" id="A0A852T8M3"/>
<sequence>MFEVKKSKYGRGIFATRDIKRGELIHEAPVIISGKDEYKYLKKTIMIEYVFWWGEDLDECALALGYGSLFNHSYTPNALYKLNLKNQTIDIYAYRDIKKEDEILINYNGDPEDDEPMWFDVF</sequence>
<feature type="domain" description="SET" evidence="1">
    <location>
        <begin position="1"/>
        <end position="108"/>
    </location>
</feature>
<dbReference type="SUPFAM" id="SSF82199">
    <property type="entry name" value="SET domain"/>
    <property type="match status" value="1"/>
</dbReference>
<dbReference type="PANTHER" id="PTHR47332">
    <property type="entry name" value="SET DOMAIN-CONTAINING PROTEIN 5"/>
    <property type="match status" value="1"/>
</dbReference>
<evidence type="ECO:0000313" key="3">
    <source>
        <dbReference type="Proteomes" id="UP000548423"/>
    </source>
</evidence>
<dbReference type="PANTHER" id="PTHR47332:SF6">
    <property type="entry name" value="SET DOMAIN-CONTAINING PROTEIN"/>
    <property type="match status" value="1"/>
</dbReference>
<evidence type="ECO:0000313" key="2">
    <source>
        <dbReference type="EMBL" id="NYE04165.1"/>
    </source>
</evidence>
<dbReference type="InterPro" id="IPR001214">
    <property type="entry name" value="SET_dom"/>
</dbReference>
<dbReference type="PIRSF" id="PIRSF022536">
    <property type="entry name" value="A612L_SET"/>
    <property type="match status" value="1"/>
</dbReference>
<protein>
    <recommendedName>
        <fullName evidence="1">SET domain-containing protein</fullName>
    </recommendedName>
</protein>